<protein>
    <submittedName>
        <fullName evidence="7">HTH-type transcriptional regulatory protein GabR</fullName>
    </submittedName>
</protein>
<dbReference type="GO" id="GO:0003700">
    <property type="term" value="F:DNA-binding transcription factor activity"/>
    <property type="evidence" value="ECO:0007669"/>
    <property type="project" value="InterPro"/>
</dbReference>
<feature type="domain" description="HTH gntR-type" evidence="6">
    <location>
        <begin position="14"/>
        <end position="82"/>
    </location>
</feature>
<dbReference type="InterPro" id="IPR036388">
    <property type="entry name" value="WH-like_DNA-bd_sf"/>
</dbReference>
<keyword evidence="3" id="KW-0805">Transcription regulation</keyword>
<name>A0A162QY66_9CLOT</name>
<dbReference type="PATRIC" id="fig|1121326.3.peg.5687"/>
<evidence type="ECO:0000256" key="5">
    <source>
        <dbReference type="ARBA" id="ARBA00023163"/>
    </source>
</evidence>
<dbReference type="EMBL" id="LWAE01000011">
    <property type="protein sequence ID" value="KZL89139.1"/>
    <property type="molecule type" value="Genomic_DNA"/>
</dbReference>
<dbReference type="InterPro" id="IPR051446">
    <property type="entry name" value="HTH_trans_reg/aminotransferase"/>
</dbReference>
<dbReference type="Pfam" id="PF00155">
    <property type="entry name" value="Aminotran_1_2"/>
    <property type="match status" value="1"/>
</dbReference>
<dbReference type="Pfam" id="PF00392">
    <property type="entry name" value="GntR"/>
    <property type="match status" value="1"/>
</dbReference>
<dbReference type="SUPFAM" id="SSF53383">
    <property type="entry name" value="PLP-dependent transferases"/>
    <property type="match status" value="1"/>
</dbReference>
<keyword evidence="5" id="KW-0804">Transcription</keyword>
<dbReference type="OrthoDB" id="9808770at2"/>
<dbReference type="Proteomes" id="UP000076603">
    <property type="component" value="Unassembled WGS sequence"/>
</dbReference>
<dbReference type="Gene3D" id="1.10.10.10">
    <property type="entry name" value="Winged helix-like DNA-binding domain superfamily/Winged helix DNA-binding domain"/>
    <property type="match status" value="1"/>
</dbReference>
<dbReference type="STRING" id="1121326.CLMAG_56250"/>
<dbReference type="PROSITE" id="PS50949">
    <property type="entry name" value="HTH_GNTR"/>
    <property type="match status" value="1"/>
</dbReference>
<keyword evidence="2" id="KW-0663">Pyridoxal phosphate</keyword>
<evidence type="ECO:0000256" key="3">
    <source>
        <dbReference type="ARBA" id="ARBA00023015"/>
    </source>
</evidence>
<dbReference type="RefSeq" id="WP_066630114.1">
    <property type="nucleotide sequence ID" value="NZ_LWAE01000011.1"/>
</dbReference>
<evidence type="ECO:0000256" key="1">
    <source>
        <dbReference type="ARBA" id="ARBA00005384"/>
    </source>
</evidence>
<evidence type="ECO:0000259" key="6">
    <source>
        <dbReference type="PROSITE" id="PS50949"/>
    </source>
</evidence>
<dbReference type="PANTHER" id="PTHR46577">
    <property type="entry name" value="HTH-TYPE TRANSCRIPTIONAL REGULATORY PROTEIN GABR"/>
    <property type="match status" value="1"/>
</dbReference>
<dbReference type="CDD" id="cd00609">
    <property type="entry name" value="AAT_like"/>
    <property type="match status" value="1"/>
</dbReference>
<sequence>MLELLPHLNDKEKTPLYIQVYKYIKDEILSGNIPSGSKLPSIRSLSKDLKLSKNTIESAYEQLVAEGYVKSKNRSGLYVEKLDNEFNDIKSTHLNSYKERSNDSHDPIIKYDFSSGQIDLDSFPYTKFRKILESCVDVYSKELLLYGDHKGDYGLRQEIAKYIHHSRGVTCSPNQIIISSGTQQSLTLLAHILSNLHMSIAFEEPSYLGAKAVFKHFNFNITPINLETDGIDINFLHESEAKIVYVTPSHQYPYGMVMPISKRLKLLQWAEEKDGLIIEDDYDGEFRYKGRPIPSLQGLAKINRVVYLGSFSKSLMPSMRISYLVLPETLLDIYEKQYRIYEQPVPRLLQKSLEIFMQEGYWEKHLRKLKVLYRKKQEILVNSVAEHLGENVIIIGSDSGLHILLKVNTKMKEQELVEKALKAGIKVNPTLVNWINPPTNSLPIIFIGFAGIKIEDIPNAIKTLKECWFQV</sequence>
<evidence type="ECO:0000313" key="7">
    <source>
        <dbReference type="EMBL" id="KZL89139.1"/>
    </source>
</evidence>
<dbReference type="InterPro" id="IPR036390">
    <property type="entry name" value="WH_DNA-bd_sf"/>
</dbReference>
<dbReference type="Gene3D" id="3.40.640.10">
    <property type="entry name" value="Type I PLP-dependent aspartate aminotransferase-like (Major domain)"/>
    <property type="match status" value="1"/>
</dbReference>
<dbReference type="PANTHER" id="PTHR46577:SF1">
    <property type="entry name" value="HTH-TYPE TRANSCRIPTIONAL REGULATORY PROTEIN GABR"/>
    <property type="match status" value="1"/>
</dbReference>
<reference evidence="7 8" key="1">
    <citation type="submission" date="2016-04" db="EMBL/GenBank/DDBJ databases">
        <title>Genome sequence of Clostridium magnum DSM 2767.</title>
        <authorList>
            <person name="Poehlein A."/>
            <person name="Uhlig R."/>
            <person name="Fischer R."/>
            <person name="Bahl H."/>
            <person name="Daniel R."/>
        </authorList>
    </citation>
    <scope>NUCLEOTIDE SEQUENCE [LARGE SCALE GENOMIC DNA]</scope>
    <source>
        <strain evidence="7 8">DSM 2767</strain>
    </source>
</reference>
<dbReference type="GO" id="GO:0003677">
    <property type="term" value="F:DNA binding"/>
    <property type="evidence" value="ECO:0007669"/>
    <property type="project" value="UniProtKB-KW"/>
</dbReference>
<dbReference type="SUPFAM" id="SSF46785">
    <property type="entry name" value="Winged helix' DNA-binding domain"/>
    <property type="match status" value="1"/>
</dbReference>
<evidence type="ECO:0000256" key="2">
    <source>
        <dbReference type="ARBA" id="ARBA00022898"/>
    </source>
</evidence>
<comment type="similarity">
    <text evidence="1">In the C-terminal section; belongs to the class-I pyridoxal-phosphate-dependent aminotransferase family.</text>
</comment>
<dbReference type="InterPro" id="IPR015424">
    <property type="entry name" value="PyrdxlP-dep_Trfase"/>
</dbReference>
<dbReference type="AlphaFoldDB" id="A0A162QY66"/>
<comment type="caution">
    <text evidence="7">The sequence shown here is derived from an EMBL/GenBank/DDBJ whole genome shotgun (WGS) entry which is preliminary data.</text>
</comment>
<keyword evidence="8" id="KW-1185">Reference proteome</keyword>
<dbReference type="InterPro" id="IPR015421">
    <property type="entry name" value="PyrdxlP-dep_Trfase_major"/>
</dbReference>
<dbReference type="SMART" id="SM00345">
    <property type="entry name" value="HTH_GNTR"/>
    <property type="match status" value="1"/>
</dbReference>
<dbReference type="InterPro" id="IPR004839">
    <property type="entry name" value="Aminotransferase_I/II_large"/>
</dbReference>
<dbReference type="InterPro" id="IPR000524">
    <property type="entry name" value="Tscrpt_reg_HTH_GntR"/>
</dbReference>
<evidence type="ECO:0000256" key="4">
    <source>
        <dbReference type="ARBA" id="ARBA00023125"/>
    </source>
</evidence>
<organism evidence="7 8">
    <name type="scientific">Clostridium magnum DSM 2767</name>
    <dbReference type="NCBI Taxonomy" id="1121326"/>
    <lineage>
        <taxon>Bacteria</taxon>
        <taxon>Bacillati</taxon>
        <taxon>Bacillota</taxon>
        <taxon>Clostridia</taxon>
        <taxon>Eubacteriales</taxon>
        <taxon>Clostridiaceae</taxon>
        <taxon>Clostridium</taxon>
    </lineage>
</organism>
<evidence type="ECO:0000313" key="8">
    <source>
        <dbReference type="Proteomes" id="UP000076603"/>
    </source>
</evidence>
<gene>
    <name evidence="7" type="primary">gabR_3</name>
    <name evidence="7" type="ORF">CLMAG_56250</name>
</gene>
<proteinExistence type="inferred from homology"/>
<accession>A0A162QY66</accession>
<dbReference type="CDD" id="cd07377">
    <property type="entry name" value="WHTH_GntR"/>
    <property type="match status" value="1"/>
</dbReference>
<keyword evidence="4" id="KW-0238">DNA-binding</keyword>
<dbReference type="GO" id="GO:0030170">
    <property type="term" value="F:pyridoxal phosphate binding"/>
    <property type="evidence" value="ECO:0007669"/>
    <property type="project" value="InterPro"/>
</dbReference>